<dbReference type="InterPro" id="IPR043155">
    <property type="entry name" value="VPS33_dom3b"/>
</dbReference>
<dbReference type="PIRSF" id="PIRSF005715">
    <property type="entry name" value="VPS45_Sec1"/>
    <property type="match status" value="1"/>
</dbReference>
<gene>
    <name evidence="2" type="primary">AUGUSTUS-3.0.2_06102</name>
    <name evidence="2" type="ORF">TcasGA2_TC006102</name>
</gene>
<dbReference type="GO" id="GO:0033263">
    <property type="term" value="C:CORVET complex"/>
    <property type="evidence" value="ECO:0000318"/>
    <property type="project" value="GO_Central"/>
</dbReference>
<evidence type="ECO:0000313" key="2">
    <source>
        <dbReference type="EMBL" id="EFA08455.1"/>
    </source>
</evidence>
<dbReference type="FunFam" id="3.40.50.1910:FF:000005">
    <property type="entry name" value="vacuolar protein sorting-associated protein 33A isoform X1"/>
    <property type="match status" value="1"/>
</dbReference>
<dbReference type="InterPro" id="IPR036045">
    <property type="entry name" value="Sec1-like_sf"/>
</dbReference>
<dbReference type="Gene3D" id="3.40.50.1910">
    <property type="match status" value="3"/>
</dbReference>
<dbReference type="InParanoid" id="D6WYR9"/>
<dbReference type="OrthoDB" id="10262287at2759"/>
<dbReference type="SUPFAM" id="SSF56815">
    <property type="entry name" value="Sec1/munc18-like (SM) proteins"/>
    <property type="match status" value="1"/>
</dbReference>
<dbReference type="eggNOG" id="KOG1302">
    <property type="taxonomic scope" value="Eukaryota"/>
</dbReference>
<protein>
    <submittedName>
        <fullName evidence="2">Vacuolar protein sorting-associated protein 33A-like Protein</fullName>
    </submittedName>
</protein>
<evidence type="ECO:0000313" key="3">
    <source>
        <dbReference type="Proteomes" id="UP000007266"/>
    </source>
</evidence>
<dbReference type="KEGG" id="tca:657116"/>
<reference evidence="2 3" key="1">
    <citation type="journal article" date="2008" name="Nature">
        <title>The genome of the model beetle and pest Tribolium castaneum.</title>
        <authorList>
            <consortium name="Tribolium Genome Sequencing Consortium"/>
            <person name="Richards S."/>
            <person name="Gibbs R.A."/>
            <person name="Weinstock G.M."/>
            <person name="Brown S.J."/>
            <person name="Denell R."/>
            <person name="Beeman R.W."/>
            <person name="Gibbs R."/>
            <person name="Beeman R.W."/>
            <person name="Brown S.J."/>
            <person name="Bucher G."/>
            <person name="Friedrich M."/>
            <person name="Grimmelikhuijzen C.J."/>
            <person name="Klingler M."/>
            <person name="Lorenzen M."/>
            <person name="Richards S."/>
            <person name="Roth S."/>
            <person name="Schroder R."/>
            <person name="Tautz D."/>
            <person name="Zdobnov E.M."/>
            <person name="Muzny D."/>
            <person name="Gibbs R.A."/>
            <person name="Weinstock G.M."/>
            <person name="Attaway T."/>
            <person name="Bell S."/>
            <person name="Buhay C.J."/>
            <person name="Chandrabose M.N."/>
            <person name="Chavez D."/>
            <person name="Clerk-Blankenburg K.P."/>
            <person name="Cree A."/>
            <person name="Dao M."/>
            <person name="Davis C."/>
            <person name="Chacko J."/>
            <person name="Dinh H."/>
            <person name="Dugan-Rocha S."/>
            <person name="Fowler G."/>
            <person name="Garner T.T."/>
            <person name="Garnes J."/>
            <person name="Gnirke A."/>
            <person name="Hawes A."/>
            <person name="Hernandez J."/>
            <person name="Hines S."/>
            <person name="Holder M."/>
            <person name="Hume J."/>
            <person name="Jhangiani S.N."/>
            <person name="Joshi V."/>
            <person name="Khan Z.M."/>
            <person name="Jackson L."/>
            <person name="Kovar C."/>
            <person name="Kowis A."/>
            <person name="Lee S."/>
            <person name="Lewis L.R."/>
            <person name="Margolis J."/>
            <person name="Morgan M."/>
            <person name="Nazareth L.V."/>
            <person name="Nguyen N."/>
            <person name="Okwuonu G."/>
            <person name="Parker D."/>
            <person name="Richards S."/>
            <person name="Ruiz S.J."/>
            <person name="Santibanez J."/>
            <person name="Savard J."/>
            <person name="Scherer S.E."/>
            <person name="Schneider B."/>
            <person name="Sodergren E."/>
            <person name="Tautz D."/>
            <person name="Vattahil S."/>
            <person name="Villasana D."/>
            <person name="White C.S."/>
            <person name="Wright R."/>
            <person name="Park Y."/>
            <person name="Beeman R.W."/>
            <person name="Lord J."/>
            <person name="Oppert B."/>
            <person name="Lorenzen M."/>
            <person name="Brown S."/>
            <person name="Wang L."/>
            <person name="Savard J."/>
            <person name="Tautz D."/>
            <person name="Richards S."/>
            <person name="Weinstock G."/>
            <person name="Gibbs R.A."/>
            <person name="Liu Y."/>
            <person name="Worley K."/>
            <person name="Weinstock G."/>
            <person name="Elsik C.G."/>
            <person name="Reese J.T."/>
            <person name="Elhaik E."/>
            <person name="Landan G."/>
            <person name="Graur D."/>
            <person name="Arensburger P."/>
            <person name="Atkinson P."/>
            <person name="Beeman R.W."/>
            <person name="Beidler J."/>
            <person name="Brown S.J."/>
            <person name="Demuth J.P."/>
            <person name="Drury D.W."/>
            <person name="Du Y.Z."/>
            <person name="Fujiwara H."/>
            <person name="Lorenzen M."/>
            <person name="Maselli V."/>
            <person name="Osanai M."/>
            <person name="Park Y."/>
            <person name="Robertson H.M."/>
            <person name="Tu Z."/>
            <person name="Wang J.J."/>
            <person name="Wang S."/>
            <person name="Richards S."/>
            <person name="Song H."/>
            <person name="Zhang L."/>
            <person name="Sodergren E."/>
            <person name="Werner D."/>
            <person name="Stanke M."/>
            <person name="Morgenstern B."/>
            <person name="Solovyev V."/>
            <person name="Kosarev P."/>
            <person name="Brown G."/>
            <person name="Chen H.C."/>
            <person name="Ermolaeva O."/>
            <person name="Hlavina W."/>
            <person name="Kapustin Y."/>
            <person name="Kiryutin B."/>
            <person name="Kitts P."/>
            <person name="Maglott D."/>
            <person name="Pruitt K."/>
            <person name="Sapojnikov V."/>
            <person name="Souvorov A."/>
            <person name="Mackey A.J."/>
            <person name="Waterhouse R.M."/>
            <person name="Wyder S."/>
            <person name="Zdobnov E.M."/>
            <person name="Zdobnov E.M."/>
            <person name="Wyder S."/>
            <person name="Kriventseva E.V."/>
            <person name="Kadowaki T."/>
            <person name="Bork P."/>
            <person name="Aranda M."/>
            <person name="Bao R."/>
            <person name="Beermann A."/>
            <person name="Berns N."/>
            <person name="Bolognesi R."/>
            <person name="Bonneton F."/>
            <person name="Bopp D."/>
            <person name="Brown S.J."/>
            <person name="Bucher G."/>
            <person name="Butts T."/>
            <person name="Chaumot A."/>
            <person name="Denell R.E."/>
            <person name="Ferrier D.E."/>
            <person name="Friedrich M."/>
            <person name="Gordon C.M."/>
            <person name="Jindra M."/>
            <person name="Klingler M."/>
            <person name="Lan Q."/>
            <person name="Lattorff H.M."/>
            <person name="Laudet V."/>
            <person name="von Levetsow C."/>
            <person name="Liu Z."/>
            <person name="Lutz R."/>
            <person name="Lynch J.A."/>
            <person name="da Fonseca R.N."/>
            <person name="Posnien N."/>
            <person name="Reuter R."/>
            <person name="Roth S."/>
            <person name="Savard J."/>
            <person name="Schinko J.B."/>
            <person name="Schmitt C."/>
            <person name="Schoppmeier M."/>
            <person name="Schroder R."/>
            <person name="Shippy T.D."/>
            <person name="Simonnet F."/>
            <person name="Marques-Souza H."/>
            <person name="Tautz D."/>
            <person name="Tomoyasu Y."/>
            <person name="Trauner J."/>
            <person name="Van der Zee M."/>
            <person name="Vervoort M."/>
            <person name="Wittkopp N."/>
            <person name="Wimmer E.A."/>
            <person name="Yang X."/>
            <person name="Jones A.K."/>
            <person name="Sattelle D.B."/>
            <person name="Ebert P.R."/>
            <person name="Nelson D."/>
            <person name="Scott J.G."/>
            <person name="Beeman R.W."/>
            <person name="Muthukrishnan S."/>
            <person name="Kramer K.J."/>
            <person name="Arakane Y."/>
            <person name="Beeman R.W."/>
            <person name="Zhu Q."/>
            <person name="Hogenkamp D."/>
            <person name="Dixit R."/>
            <person name="Oppert B."/>
            <person name="Jiang H."/>
            <person name="Zou Z."/>
            <person name="Marshall J."/>
            <person name="Elpidina E."/>
            <person name="Vinokurov K."/>
            <person name="Oppert C."/>
            <person name="Zou Z."/>
            <person name="Evans J."/>
            <person name="Lu Z."/>
            <person name="Zhao P."/>
            <person name="Sumathipala N."/>
            <person name="Altincicek B."/>
            <person name="Vilcinskas A."/>
            <person name="Williams M."/>
            <person name="Hultmark D."/>
            <person name="Hetru C."/>
            <person name="Jiang H."/>
            <person name="Grimmelikhuijzen C.J."/>
            <person name="Hauser F."/>
            <person name="Cazzamali G."/>
            <person name="Williamson M."/>
            <person name="Park Y."/>
            <person name="Li B."/>
            <person name="Tanaka Y."/>
            <person name="Predel R."/>
            <person name="Neupert S."/>
            <person name="Schachtner J."/>
            <person name="Verleyen P."/>
            <person name="Raible F."/>
            <person name="Bork P."/>
            <person name="Friedrich M."/>
            <person name="Walden K.K."/>
            <person name="Robertson H.M."/>
            <person name="Angeli S."/>
            <person name="Foret S."/>
            <person name="Bucher G."/>
            <person name="Schuetz S."/>
            <person name="Maleszka R."/>
            <person name="Wimmer E.A."/>
            <person name="Beeman R.W."/>
            <person name="Lorenzen M."/>
            <person name="Tomoyasu Y."/>
            <person name="Miller S.C."/>
            <person name="Grossmann D."/>
            <person name="Bucher G."/>
        </authorList>
    </citation>
    <scope>NUCLEOTIDE SEQUENCE [LARGE SCALE GENOMIC DNA]</scope>
    <source>
        <strain evidence="2 3">Georgia GA2</strain>
    </source>
</reference>
<reference evidence="2 3" key="2">
    <citation type="journal article" date="2010" name="Nucleic Acids Res.">
        <title>BeetleBase in 2010: revisions to provide comprehensive genomic information for Tribolium castaneum.</title>
        <authorList>
            <person name="Kim H.S."/>
            <person name="Murphy T."/>
            <person name="Xia J."/>
            <person name="Caragea D."/>
            <person name="Park Y."/>
            <person name="Beeman R.W."/>
            <person name="Lorenzen M.D."/>
            <person name="Butcher S."/>
            <person name="Manak J.R."/>
            <person name="Brown S.J."/>
        </authorList>
    </citation>
    <scope>GENOME REANNOTATION</scope>
    <source>
        <strain evidence="2 3">Georgia GA2</strain>
    </source>
</reference>
<dbReference type="EMBL" id="KQ971357">
    <property type="protein sequence ID" value="EFA08455.1"/>
    <property type="molecule type" value="Genomic_DNA"/>
</dbReference>
<dbReference type="GO" id="GO:0006886">
    <property type="term" value="P:intracellular protein transport"/>
    <property type="evidence" value="ECO:0000318"/>
    <property type="project" value="GO_Central"/>
</dbReference>
<dbReference type="Gene3D" id="1.25.40.850">
    <property type="match status" value="1"/>
</dbReference>
<dbReference type="STRING" id="7070.D6WYR9"/>
<dbReference type="OMA" id="EFHIFFV"/>
<accession>D6WYR9</accession>
<dbReference type="GO" id="GO:0016192">
    <property type="term" value="P:vesicle-mediated transport"/>
    <property type="evidence" value="ECO:0000318"/>
    <property type="project" value="GO_Central"/>
</dbReference>
<proteinExistence type="inferred from homology"/>
<dbReference type="FunCoup" id="D6WYR9">
    <property type="interactions" value="1751"/>
</dbReference>
<dbReference type="Gene3D" id="3.40.50.2060">
    <property type="match status" value="1"/>
</dbReference>
<dbReference type="HOGENOM" id="CLU_016678_3_0_1"/>
<comment type="similarity">
    <text evidence="1">Belongs to the STXBP/unc-18/SEC1 family.</text>
</comment>
<dbReference type="InterPro" id="IPR043154">
    <property type="entry name" value="Sec-1-like_dom1"/>
</dbReference>
<dbReference type="InterPro" id="IPR027482">
    <property type="entry name" value="Sec1-like_dom2"/>
</dbReference>
<dbReference type="Pfam" id="PF00995">
    <property type="entry name" value="Sec1"/>
    <property type="match status" value="1"/>
</dbReference>
<evidence type="ECO:0000256" key="1">
    <source>
        <dbReference type="ARBA" id="ARBA00009884"/>
    </source>
</evidence>
<dbReference type="Proteomes" id="UP000007266">
    <property type="component" value="Linkage group 8"/>
</dbReference>
<dbReference type="PhylomeDB" id="D6WYR9"/>
<dbReference type="AlphaFoldDB" id="D6WYR9"/>
<dbReference type="InterPro" id="IPR001619">
    <property type="entry name" value="Sec1-like"/>
</dbReference>
<dbReference type="GO" id="GO:0005764">
    <property type="term" value="C:lysosome"/>
    <property type="evidence" value="ECO:0000318"/>
    <property type="project" value="GO_Central"/>
</dbReference>
<sequence>MSSHLQGGRVDISLIQTAARNNLITLLEKCPGPKAIVWDNSLAGPVGLIAQYAVLKEHSVTKMFPLRPTPLPETDVAHVIFITRPKLHLMDFVGYNVHADCKTKTGSKKQYHVFFVPKKSLLCLERLKHNGVYGSVSLVEEFRCELFPFDSDVVSMEISEVFREYTLENDPTYLYQTAQAIIFLQKLYGPIPRVWGKGPAARQVWELVTRLQREKNAPLKTNQTSTIDQILLIDRGVDLITPLATQLTYEGLIDEIFGINNSTAQFPIDNFLSSEERTSESLSEDKKQIILNSADKLFADIRDKNFNAVGAFLSKQAKAISVQLDNSQERSVQEMKLYVQKLPQILAKKKALAHHTAIAECIKEVTDGYEFLDTLQTEQEFLNCIEVDKASPYIEDLIAHAKPLVKVLRLICLQCITSSGLKPKVLEHYKRELVQVYGLQALLAITNLEKVGLLKVQSGTRQYTVLRKALRLTMEDTSEINPTDISYVHSVYAPLSVRLAEQVTKNGGWKQLQDVLGLLPGPTLDETPPIPNCLAPNNSDTPSVVLVFFIGGCTFAEISALRFLSQQEDSNVEFVIATTKLINGTNFLKSIIDV</sequence>
<dbReference type="PANTHER" id="PTHR11679">
    <property type="entry name" value="VESICLE PROTEIN SORTING-ASSOCIATED"/>
    <property type="match status" value="1"/>
</dbReference>
<organism evidence="2 3">
    <name type="scientific">Tribolium castaneum</name>
    <name type="common">Red flour beetle</name>
    <dbReference type="NCBI Taxonomy" id="7070"/>
    <lineage>
        <taxon>Eukaryota</taxon>
        <taxon>Metazoa</taxon>
        <taxon>Ecdysozoa</taxon>
        <taxon>Arthropoda</taxon>
        <taxon>Hexapoda</taxon>
        <taxon>Insecta</taxon>
        <taxon>Pterygota</taxon>
        <taxon>Neoptera</taxon>
        <taxon>Endopterygota</taxon>
        <taxon>Coleoptera</taxon>
        <taxon>Polyphaga</taxon>
        <taxon>Cucujiformia</taxon>
        <taxon>Tenebrionidae</taxon>
        <taxon>Tenebrionidae incertae sedis</taxon>
        <taxon>Tribolium</taxon>
    </lineage>
</organism>
<name>D6WYR9_TRICA</name>
<keyword evidence="3" id="KW-1185">Reference proteome</keyword>